<dbReference type="Pfam" id="PF01485">
    <property type="entry name" value="IBR"/>
    <property type="match status" value="2"/>
</dbReference>
<dbReference type="Gene3D" id="1.20.120.1750">
    <property type="match status" value="1"/>
</dbReference>
<keyword evidence="11" id="KW-1133">Transmembrane helix</keyword>
<name>A0A3P6CRI4_BRACM</name>
<dbReference type="CDD" id="cd22582">
    <property type="entry name" value="BRcat_RBR_unk"/>
    <property type="match status" value="1"/>
</dbReference>
<dbReference type="PANTHER" id="PTHR11685">
    <property type="entry name" value="RBR FAMILY RING FINGER AND IBR DOMAIN-CONTAINING"/>
    <property type="match status" value="1"/>
</dbReference>
<keyword evidence="9" id="KW-0833">Ubl conjugation pathway</keyword>
<evidence type="ECO:0000256" key="7">
    <source>
        <dbReference type="ARBA" id="ARBA00022737"/>
    </source>
</evidence>
<keyword evidence="11" id="KW-0472">Membrane</keyword>
<dbReference type="SMART" id="SM00647">
    <property type="entry name" value="IBR"/>
    <property type="match status" value="2"/>
</dbReference>
<dbReference type="CDD" id="cd22584">
    <property type="entry name" value="Rcat_RBR_unk"/>
    <property type="match status" value="1"/>
</dbReference>
<dbReference type="SUPFAM" id="SSF57850">
    <property type="entry name" value="RING/U-box"/>
    <property type="match status" value="2"/>
</dbReference>
<evidence type="ECO:0000256" key="1">
    <source>
        <dbReference type="ARBA" id="ARBA00001798"/>
    </source>
</evidence>
<dbReference type="GO" id="GO:0061630">
    <property type="term" value="F:ubiquitin protein ligase activity"/>
    <property type="evidence" value="ECO:0007669"/>
    <property type="project" value="UniProtKB-EC"/>
</dbReference>
<dbReference type="InterPro" id="IPR002867">
    <property type="entry name" value="IBR_dom"/>
</dbReference>
<dbReference type="InterPro" id="IPR044066">
    <property type="entry name" value="TRIAD_supradom"/>
</dbReference>
<evidence type="ECO:0000256" key="8">
    <source>
        <dbReference type="ARBA" id="ARBA00022771"/>
    </source>
</evidence>
<feature type="transmembrane region" description="Helical" evidence="11">
    <location>
        <begin position="361"/>
        <end position="384"/>
    </location>
</feature>
<evidence type="ECO:0000256" key="5">
    <source>
        <dbReference type="ARBA" id="ARBA00022679"/>
    </source>
</evidence>
<keyword evidence="5" id="KW-0808">Transferase</keyword>
<dbReference type="EC" id="2.3.2.31" evidence="4"/>
<dbReference type="GO" id="GO:0008270">
    <property type="term" value="F:zinc ion binding"/>
    <property type="evidence" value="ECO:0007669"/>
    <property type="project" value="UniProtKB-KW"/>
</dbReference>
<keyword evidence="7" id="KW-0677">Repeat</keyword>
<evidence type="ECO:0000256" key="2">
    <source>
        <dbReference type="ARBA" id="ARBA00001947"/>
    </source>
</evidence>
<evidence type="ECO:0000256" key="6">
    <source>
        <dbReference type="ARBA" id="ARBA00022723"/>
    </source>
</evidence>
<keyword evidence="10" id="KW-0862">Zinc</keyword>
<comment type="catalytic activity">
    <reaction evidence="1">
        <text>[E2 ubiquitin-conjugating enzyme]-S-ubiquitinyl-L-cysteine + [acceptor protein]-L-lysine = [E2 ubiquitin-conjugating enzyme]-L-cysteine + [acceptor protein]-N(6)-ubiquitinyl-L-lysine.</text>
        <dbReference type="EC" id="2.3.2.31"/>
    </reaction>
</comment>
<dbReference type="InterPro" id="IPR031127">
    <property type="entry name" value="E3_UB_ligase_RBR"/>
</dbReference>
<evidence type="ECO:0000256" key="11">
    <source>
        <dbReference type="SAM" id="Phobius"/>
    </source>
</evidence>
<dbReference type="GO" id="GO:0016567">
    <property type="term" value="P:protein ubiquitination"/>
    <property type="evidence" value="ECO:0007669"/>
    <property type="project" value="UniProtKB-UniPathway"/>
</dbReference>
<dbReference type="PROSITE" id="PS51873">
    <property type="entry name" value="TRIAD"/>
    <property type="match status" value="1"/>
</dbReference>
<reference evidence="13" key="1">
    <citation type="submission" date="2018-11" db="EMBL/GenBank/DDBJ databases">
        <authorList>
            <consortium name="Genoscope - CEA"/>
            <person name="William W."/>
        </authorList>
    </citation>
    <scope>NUCLEOTIDE SEQUENCE</scope>
</reference>
<keyword evidence="8" id="KW-0863">Zinc-finger</keyword>
<dbReference type="AlphaFoldDB" id="A0A3P6CRI4"/>
<feature type="domain" description="RING-type" evidence="12">
    <location>
        <begin position="155"/>
        <end position="345"/>
    </location>
</feature>
<keyword evidence="6" id="KW-0479">Metal-binding</keyword>
<protein>
    <recommendedName>
        <fullName evidence="4">RBR-type E3 ubiquitin transferase</fullName>
        <ecNumber evidence="4">2.3.2.31</ecNumber>
    </recommendedName>
</protein>
<evidence type="ECO:0000256" key="4">
    <source>
        <dbReference type="ARBA" id="ARBA00012251"/>
    </source>
</evidence>
<evidence type="ECO:0000256" key="9">
    <source>
        <dbReference type="ARBA" id="ARBA00022786"/>
    </source>
</evidence>
<organism evidence="13">
    <name type="scientific">Brassica campestris</name>
    <name type="common">Field mustard</name>
    <dbReference type="NCBI Taxonomy" id="3711"/>
    <lineage>
        <taxon>Eukaryota</taxon>
        <taxon>Viridiplantae</taxon>
        <taxon>Streptophyta</taxon>
        <taxon>Embryophyta</taxon>
        <taxon>Tracheophyta</taxon>
        <taxon>Spermatophyta</taxon>
        <taxon>Magnoliopsida</taxon>
        <taxon>eudicotyledons</taxon>
        <taxon>Gunneridae</taxon>
        <taxon>Pentapetalae</taxon>
        <taxon>rosids</taxon>
        <taxon>malvids</taxon>
        <taxon>Brassicales</taxon>
        <taxon>Brassicaceae</taxon>
        <taxon>Brassiceae</taxon>
        <taxon>Brassica</taxon>
    </lineage>
</organism>
<dbReference type="EMBL" id="LR031577">
    <property type="protein sequence ID" value="VDD18296.1"/>
    <property type="molecule type" value="Genomic_DNA"/>
</dbReference>
<comment type="cofactor">
    <cofactor evidence="2">
        <name>Zn(2+)</name>
        <dbReference type="ChEBI" id="CHEBI:29105"/>
    </cofactor>
</comment>
<dbReference type="UniPathway" id="UPA00143"/>
<keyword evidence="11" id="KW-0812">Transmembrane</keyword>
<evidence type="ECO:0000256" key="10">
    <source>
        <dbReference type="ARBA" id="ARBA00022833"/>
    </source>
</evidence>
<comment type="pathway">
    <text evidence="3">Protein modification; protein ubiquitination.</text>
</comment>
<evidence type="ECO:0000313" key="13">
    <source>
        <dbReference type="EMBL" id="VDD18296.1"/>
    </source>
</evidence>
<accession>A0A3P6CRI4</accession>
<gene>
    <name evidence="13" type="ORF">BRAA10T43817Z</name>
</gene>
<proteinExistence type="predicted"/>
<evidence type="ECO:0000256" key="3">
    <source>
        <dbReference type="ARBA" id="ARBA00004906"/>
    </source>
</evidence>
<sequence length="388" mass="44136">MDFHGGSVTGATTEKLSEMPCFHKRYSKGLMTMETALELETWNHEDQHVFNTNGRLNEYYTTYKEAEIRDLTRGLAEATKVKKNIARLRDDAQTIRSRLRSSHLAMVDGTYIESDYEVIKEPETTRDLYLVPQANKGKKAELGVAIYDMKDNLLEKESCVICFDEDIDSDLMFSLLDGTIPNCLHHGCTTQLSVDTCGKLLTPEMCVKWKERTKENSVPYNERVYCPYKNCSYLMSRTELVLGSACGHRKCLKCGCSFCFYCKAPWHSMLSCTDYKKLHSNTQNAKLISLANLSGWRQCGKCNHMVERSGGCGHMTCRCGYHFCYDCGVGMNSLFIHSCRISRDDQVSQPRIMSETDATTAALQAILNASINFFFIIFFCFIMYKVLG</sequence>
<evidence type="ECO:0000259" key="12">
    <source>
        <dbReference type="PROSITE" id="PS51873"/>
    </source>
</evidence>